<evidence type="ECO:0000313" key="2">
    <source>
        <dbReference type="RefSeq" id="XP_075074604.1"/>
    </source>
</evidence>
<proteinExistence type="predicted"/>
<dbReference type="RefSeq" id="XP_075074604.1">
    <property type="nucleotide sequence ID" value="XM_075218503.1"/>
</dbReference>
<keyword evidence="1" id="KW-1185">Reference proteome</keyword>
<evidence type="ECO:0000313" key="1">
    <source>
        <dbReference type="Proteomes" id="UP000790787"/>
    </source>
</evidence>
<reference evidence="1" key="1">
    <citation type="journal article" date="2014" name="Nat. Commun.">
        <title>The tobacco genome sequence and its comparison with those of tomato and potato.</title>
        <authorList>
            <person name="Sierro N."/>
            <person name="Battey J.N."/>
            <person name="Ouadi S."/>
            <person name="Bakaher N."/>
            <person name="Bovet L."/>
            <person name="Willig A."/>
            <person name="Goepfert S."/>
            <person name="Peitsch M.C."/>
            <person name="Ivanov N.V."/>
        </authorList>
    </citation>
    <scope>NUCLEOTIDE SEQUENCE [LARGE SCALE GENOMIC DNA]</scope>
</reference>
<dbReference type="Proteomes" id="UP000790787">
    <property type="component" value="Chromosome 7"/>
</dbReference>
<reference evidence="2" key="2">
    <citation type="submission" date="2025-08" db="UniProtKB">
        <authorList>
            <consortium name="RefSeq"/>
        </authorList>
    </citation>
    <scope>IDENTIFICATION</scope>
    <source>
        <tissue evidence="2">Leaf</tissue>
    </source>
</reference>
<organism evidence="1 2">
    <name type="scientific">Nicotiana tabacum</name>
    <name type="common">Common tobacco</name>
    <dbReference type="NCBI Taxonomy" id="4097"/>
    <lineage>
        <taxon>Eukaryota</taxon>
        <taxon>Viridiplantae</taxon>
        <taxon>Streptophyta</taxon>
        <taxon>Embryophyta</taxon>
        <taxon>Tracheophyta</taxon>
        <taxon>Spermatophyta</taxon>
        <taxon>Magnoliopsida</taxon>
        <taxon>eudicotyledons</taxon>
        <taxon>Gunneridae</taxon>
        <taxon>Pentapetalae</taxon>
        <taxon>asterids</taxon>
        <taxon>lamiids</taxon>
        <taxon>Solanales</taxon>
        <taxon>Solanaceae</taxon>
        <taxon>Nicotianoideae</taxon>
        <taxon>Nicotianeae</taxon>
        <taxon>Nicotiana</taxon>
    </lineage>
</organism>
<gene>
    <name evidence="2" type="primary">LOC142162180</name>
</gene>
<sequence>MEVPPLHPGPASLELLLLQAEHKSSYIWEGELLAQTLHSRRIDDVWDLFNEHQLHPRVIRLLQDTCFYRIIEIGRLQLDWSLLTALIEQWRPETHTFHLPIGEATIMLQGVEVLYGLLVDGLDVALSRGMRDYTGA</sequence>
<protein>
    <submittedName>
        <fullName evidence="2">Serine/threonine-protein phosphatase 7 long form homolog</fullName>
    </submittedName>
</protein>
<accession>A0AC58RPJ9</accession>
<name>A0AC58RPJ9_TOBAC</name>